<feature type="transmembrane region" description="Helical" evidence="8">
    <location>
        <begin position="336"/>
        <end position="362"/>
    </location>
</feature>
<dbReference type="PANTHER" id="PTHR43394:SF27">
    <property type="entry name" value="ATP-DEPENDENT TRANSLOCASE ABCB1-LIKE"/>
    <property type="match status" value="1"/>
</dbReference>
<keyword evidence="12" id="KW-1185">Reference proteome</keyword>
<dbReference type="EMBL" id="JAWDJO010000009">
    <property type="protein sequence ID" value="KAL1900870.1"/>
    <property type="molecule type" value="Genomic_DNA"/>
</dbReference>
<dbReference type="InterPro" id="IPR003593">
    <property type="entry name" value="AAA+_ATPase"/>
</dbReference>
<keyword evidence="3 8" id="KW-0812">Transmembrane</keyword>
<feature type="transmembrane region" description="Helical" evidence="8">
    <location>
        <begin position="882"/>
        <end position="907"/>
    </location>
</feature>
<evidence type="ECO:0000313" key="11">
    <source>
        <dbReference type="EMBL" id="KAL1900870.1"/>
    </source>
</evidence>
<dbReference type="PROSITE" id="PS00211">
    <property type="entry name" value="ABC_TRANSPORTER_1"/>
    <property type="match status" value="2"/>
</dbReference>
<evidence type="ECO:0000259" key="10">
    <source>
        <dbReference type="PROSITE" id="PS50929"/>
    </source>
</evidence>
<organism evidence="11 12">
    <name type="scientific">Ceratocystis pirilliformis</name>
    <dbReference type="NCBI Taxonomy" id="259994"/>
    <lineage>
        <taxon>Eukaryota</taxon>
        <taxon>Fungi</taxon>
        <taxon>Dikarya</taxon>
        <taxon>Ascomycota</taxon>
        <taxon>Pezizomycotina</taxon>
        <taxon>Sordariomycetes</taxon>
        <taxon>Hypocreomycetidae</taxon>
        <taxon>Microascales</taxon>
        <taxon>Ceratocystidaceae</taxon>
        <taxon>Ceratocystis</taxon>
    </lineage>
</organism>
<dbReference type="CDD" id="cd18577">
    <property type="entry name" value="ABC_6TM_Pgp_ABCB1_D1_like"/>
    <property type="match status" value="1"/>
</dbReference>
<evidence type="ECO:0000256" key="1">
    <source>
        <dbReference type="ARBA" id="ARBA00004141"/>
    </source>
</evidence>
<gene>
    <name evidence="11" type="ORF">Cpir12675_000746</name>
</gene>
<evidence type="ECO:0000256" key="5">
    <source>
        <dbReference type="ARBA" id="ARBA00022840"/>
    </source>
</evidence>
<dbReference type="SMART" id="SM00382">
    <property type="entry name" value="AAA"/>
    <property type="match status" value="2"/>
</dbReference>
<name>A0ABR3ZLF2_9PEZI</name>
<dbReference type="Pfam" id="PF00664">
    <property type="entry name" value="ABC_membrane"/>
    <property type="match status" value="2"/>
</dbReference>
<comment type="similarity">
    <text evidence="2">Belongs to the ABC transporter superfamily. ABCB family. Multidrug resistance exporter (TC 3.A.1.201) subfamily.</text>
</comment>
<keyword evidence="4" id="KW-0547">Nucleotide-binding</keyword>
<dbReference type="Proteomes" id="UP001583280">
    <property type="component" value="Unassembled WGS sequence"/>
</dbReference>
<evidence type="ECO:0000256" key="4">
    <source>
        <dbReference type="ARBA" id="ARBA00022741"/>
    </source>
</evidence>
<evidence type="ECO:0000256" key="7">
    <source>
        <dbReference type="ARBA" id="ARBA00023136"/>
    </source>
</evidence>
<dbReference type="SUPFAM" id="SSF90123">
    <property type="entry name" value="ABC transporter transmembrane region"/>
    <property type="match status" value="2"/>
</dbReference>
<feature type="transmembrane region" description="Helical" evidence="8">
    <location>
        <begin position="766"/>
        <end position="792"/>
    </location>
</feature>
<keyword evidence="6 8" id="KW-1133">Transmembrane helix</keyword>
<proteinExistence type="inferred from homology"/>
<feature type="domain" description="ABC transmembrane type-1" evidence="10">
    <location>
        <begin position="770"/>
        <end position="1058"/>
    </location>
</feature>
<feature type="transmembrane region" description="Helical" evidence="8">
    <location>
        <begin position="812"/>
        <end position="839"/>
    </location>
</feature>
<dbReference type="Pfam" id="PF00005">
    <property type="entry name" value="ABC_tran"/>
    <property type="match status" value="2"/>
</dbReference>
<keyword evidence="7 8" id="KW-0472">Membrane</keyword>
<evidence type="ECO:0000313" key="12">
    <source>
        <dbReference type="Proteomes" id="UP001583280"/>
    </source>
</evidence>
<feature type="transmembrane region" description="Helical" evidence="8">
    <location>
        <begin position="1032"/>
        <end position="1053"/>
    </location>
</feature>
<protein>
    <recommendedName>
        <fullName evidence="13">Leptomycin B resistance protein pmd1</fullName>
    </recommendedName>
</protein>
<dbReference type="PROSITE" id="PS50893">
    <property type="entry name" value="ABC_TRANSPORTER_2"/>
    <property type="match status" value="2"/>
</dbReference>
<dbReference type="InterPro" id="IPR017871">
    <property type="entry name" value="ABC_transporter-like_CS"/>
</dbReference>
<feature type="domain" description="ABC transporter" evidence="9">
    <location>
        <begin position="400"/>
        <end position="680"/>
    </location>
</feature>
<evidence type="ECO:0000256" key="6">
    <source>
        <dbReference type="ARBA" id="ARBA00022989"/>
    </source>
</evidence>
<reference evidence="11 12" key="1">
    <citation type="journal article" date="2024" name="IMA Fungus">
        <title>IMA Genome - F19 : A genome assembly and annotation guide to empower mycologists, including annotated draft genome sequences of Ceratocystis pirilliformis, Diaporthe australafricana, Fusarium ophioides, Paecilomyces lecythidis, and Sporothrix stenoceras.</title>
        <authorList>
            <person name="Aylward J."/>
            <person name="Wilson A.M."/>
            <person name="Visagie C.M."/>
            <person name="Spraker J."/>
            <person name="Barnes I."/>
            <person name="Buitendag C."/>
            <person name="Ceriani C."/>
            <person name="Del Mar Angel L."/>
            <person name="du Plessis D."/>
            <person name="Fuchs T."/>
            <person name="Gasser K."/>
            <person name="Kramer D."/>
            <person name="Li W."/>
            <person name="Munsamy K."/>
            <person name="Piso A."/>
            <person name="Price J.L."/>
            <person name="Sonnekus B."/>
            <person name="Thomas C."/>
            <person name="van der Nest A."/>
            <person name="van Dijk A."/>
            <person name="van Heerden A."/>
            <person name="van Vuuren N."/>
            <person name="Yilmaz N."/>
            <person name="Duong T.A."/>
            <person name="van der Merwe N.A."/>
            <person name="Wingfield M.J."/>
            <person name="Wingfield B.D."/>
        </authorList>
    </citation>
    <scope>NUCLEOTIDE SEQUENCE [LARGE SCALE GENOMIC DNA]</scope>
    <source>
        <strain evidence="11 12">CMW 12675</strain>
    </source>
</reference>
<sequence>MALRLSRSPVSNAAAQGKDTATSVAAIPLQKKFSGLSYFRLLLYSNPTWFDIFLLITGFFSSIAAGIPMPLMAILFGELIDDMSDMTCASNDSNSTSSLELQQAKDRYQDQVNDKVVLLLYAASAGLLLIYIYAVSWSLFSQRLSHRIRDRYFSALLRKDAEFFDTRPAGEVSSKLNNDIQTIQTGTSEKVGLFTGSLSFFVAAYVVAFTRDPEIAGILVSALPAFLLMGFFGSKYTQKFAVSMSEALAKAASIASEALSHAAVVQAFGAAPRLESKFAASTLAAQKAGIKKAVATAIQAGLLYFIAYSANALAYWKGAMKIADTVAGKTSGSSVGQIYSVVFILVDACIVLGQIAPLLPVFGAAAGAFDRLVEDIEHECKINGNDESLDNLSVDSPGALEFNNVVFSYPSRPDNPALRGLSLSCPSGKHTAIVGPSGSGKSSLASLMVRLYDPTSGSATFDGRDLRSVSLRSLRSMFSIVQQEPSLLSRSILENIALGLVNSPRPKHKSLQETLLGTNLKALADKICQGEDMMTAASTISVNTAIIAGLVKDATDMADASAFIDHLQDNYGTNVGSSGGLISGGQRQRLALARALIRNPKILILDEATASLDSESEQRIQASIDRVAQGGRTIISIAHRLSTVKKADNIVFLKDGQIQEQGTHSQLMAQGSLYYKMVHLQDISHEESGNESNAKISIKNSSSLGLGNDEMAQSKFTDGLNLATSKVSIKYQADQEEEVIKKLQLDEQLSFGTVLKRLFSLIRPDIMWLLVAFFAATLVGSVFSGAGIIFGNTVGRLSPCHEPDYIRDTGRLFGGMMFMLAVIEFFANLVSWSAFGYVAEKLLFRVRVLAFRSLFEQSMDFHESEDRSPSTLLSLITKDTSALSGFSGSIMGQGFAVFVNLVFAIILSHIVNWRIALVCLVVIPLMLGAGILQYRELAKYEMRYAGAFSSAVAISVEAVNSIKTVSALSLDQEILESYRRALDEPRKGIFAAAAFANIWLALANSLGNIIYAFAYWWGAKQIIAGHATQADFFIIMIAMLVGAQLWGQMFALAPEVSRARSAASRLIRIIDMGSTDCKSARNLDRNLNINNSKEEPDGESHIVTSEKTLALEGSHRGVSVEFQHVSFSYPARPDIKILDDTSFRIEAGQFCGLVGPSGAGKSTIMSLVQRMYSCTSGSITLGEKEISRDDVTFRDDTAIVPQDPTLFDGTIHFNVGLGARPGTEANQEDIIIACKLANIHETIMALPDGYDTECGPNGSRLSGGQRQRLAIARALVRKPRLLLLDESTSALDAESERVLQDSIDKASAGITVIAVTHRLHTVCKADVILMIEKGAVVARGTHGELMATNETYRNNATHQMLST</sequence>
<feature type="transmembrane region" description="Helical" evidence="8">
    <location>
        <begin position="989"/>
        <end position="1017"/>
    </location>
</feature>
<dbReference type="InterPro" id="IPR011527">
    <property type="entry name" value="ABC1_TM_dom"/>
</dbReference>
<feature type="transmembrane region" description="Helical" evidence="8">
    <location>
        <begin position="293"/>
        <end position="316"/>
    </location>
</feature>
<evidence type="ECO:0000259" key="9">
    <source>
        <dbReference type="PROSITE" id="PS50893"/>
    </source>
</evidence>
<dbReference type="SUPFAM" id="SSF52540">
    <property type="entry name" value="P-loop containing nucleoside triphosphate hydrolases"/>
    <property type="match status" value="2"/>
</dbReference>
<dbReference type="InterPro" id="IPR027417">
    <property type="entry name" value="P-loop_NTPase"/>
</dbReference>
<keyword evidence="5" id="KW-0067">ATP-binding</keyword>
<dbReference type="InterPro" id="IPR039421">
    <property type="entry name" value="Type_1_exporter"/>
</dbReference>
<feature type="domain" description="ABC transmembrane type-1" evidence="10">
    <location>
        <begin position="56"/>
        <end position="364"/>
    </location>
</feature>
<dbReference type="InterPro" id="IPR003439">
    <property type="entry name" value="ABC_transporter-like_ATP-bd"/>
</dbReference>
<feature type="transmembrane region" description="Helical" evidence="8">
    <location>
        <begin position="215"/>
        <end position="234"/>
    </location>
</feature>
<feature type="domain" description="ABC transporter" evidence="9">
    <location>
        <begin position="1120"/>
        <end position="1358"/>
    </location>
</feature>
<evidence type="ECO:0000256" key="2">
    <source>
        <dbReference type="ARBA" id="ARBA00007577"/>
    </source>
</evidence>
<feature type="transmembrane region" description="Helical" evidence="8">
    <location>
        <begin position="118"/>
        <end position="140"/>
    </location>
</feature>
<dbReference type="InterPro" id="IPR036640">
    <property type="entry name" value="ABC1_TM_sf"/>
</dbReference>
<evidence type="ECO:0000256" key="8">
    <source>
        <dbReference type="SAM" id="Phobius"/>
    </source>
</evidence>
<evidence type="ECO:0000256" key="3">
    <source>
        <dbReference type="ARBA" id="ARBA00022692"/>
    </source>
</evidence>
<feature type="transmembrane region" description="Helical" evidence="8">
    <location>
        <begin position="191"/>
        <end position="209"/>
    </location>
</feature>
<dbReference type="CDD" id="cd18578">
    <property type="entry name" value="ABC_6TM_Pgp_ABCB1_D2_like"/>
    <property type="match status" value="1"/>
</dbReference>
<dbReference type="Gene3D" id="3.40.50.300">
    <property type="entry name" value="P-loop containing nucleotide triphosphate hydrolases"/>
    <property type="match status" value="2"/>
</dbReference>
<dbReference type="PANTHER" id="PTHR43394">
    <property type="entry name" value="ATP-DEPENDENT PERMEASE MDL1, MITOCHONDRIAL"/>
    <property type="match status" value="1"/>
</dbReference>
<dbReference type="Gene3D" id="1.20.1560.10">
    <property type="entry name" value="ABC transporter type 1, transmembrane domain"/>
    <property type="match status" value="1"/>
</dbReference>
<accession>A0ABR3ZLF2</accession>
<feature type="transmembrane region" description="Helical" evidence="8">
    <location>
        <begin position="913"/>
        <end position="934"/>
    </location>
</feature>
<feature type="transmembrane region" description="Helical" evidence="8">
    <location>
        <begin position="49"/>
        <end position="76"/>
    </location>
</feature>
<comment type="caution">
    <text evidence="11">The sequence shown here is derived from an EMBL/GenBank/DDBJ whole genome shotgun (WGS) entry which is preliminary data.</text>
</comment>
<evidence type="ECO:0008006" key="13">
    <source>
        <dbReference type="Google" id="ProtNLM"/>
    </source>
</evidence>
<comment type="subcellular location">
    <subcellularLocation>
        <location evidence="1">Membrane</location>
        <topology evidence="1">Multi-pass membrane protein</topology>
    </subcellularLocation>
</comment>
<dbReference type="PROSITE" id="PS50929">
    <property type="entry name" value="ABC_TM1F"/>
    <property type="match status" value="2"/>
</dbReference>